<keyword evidence="13" id="KW-1185">Reference proteome</keyword>
<evidence type="ECO:0000256" key="3">
    <source>
        <dbReference type="ARBA" id="ARBA00023027"/>
    </source>
</evidence>
<keyword evidence="6 8" id="KW-0830">Ubiquinone</keyword>
<evidence type="ECO:0000259" key="9">
    <source>
        <dbReference type="Pfam" id="PF05896"/>
    </source>
</evidence>
<comment type="similarity">
    <text evidence="8">Belongs to the NqrA family.</text>
</comment>
<dbReference type="EC" id="7.2.1.1" evidence="8"/>
<dbReference type="GO" id="GO:0006814">
    <property type="term" value="P:sodium ion transport"/>
    <property type="evidence" value="ECO:0007669"/>
    <property type="project" value="UniProtKB-UniRule"/>
</dbReference>
<evidence type="ECO:0000259" key="11">
    <source>
        <dbReference type="Pfam" id="PF24836"/>
    </source>
</evidence>
<evidence type="ECO:0000313" key="13">
    <source>
        <dbReference type="Proteomes" id="UP000316714"/>
    </source>
</evidence>
<reference evidence="12 13" key="1">
    <citation type="submission" date="2019-02" db="EMBL/GenBank/DDBJ databases">
        <title>Deep-cultivation of Planctomycetes and their phenomic and genomic characterization uncovers novel biology.</title>
        <authorList>
            <person name="Wiegand S."/>
            <person name="Jogler M."/>
            <person name="Boedeker C."/>
            <person name="Pinto D."/>
            <person name="Vollmers J."/>
            <person name="Rivas-Marin E."/>
            <person name="Kohn T."/>
            <person name="Peeters S.H."/>
            <person name="Heuer A."/>
            <person name="Rast P."/>
            <person name="Oberbeckmann S."/>
            <person name="Bunk B."/>
            <person name="Jeske O."/>
            <person name="Meyerdierks A."/>
            <person name="Storesund J.E."/>
            <person name="Kallscheuer N."/>
            <person name="Luecker S."/>
            <person name="Lage O.M."/>
            <person name="Pohl T."/>
            <person name="Merkel B.J."/>
            <person name="Hornburger P."/>
            <person name="Mueller R.-W."/>
            <person name="Bruemmer F."/>
            <person name="Labrenz M."/>
            <person name="Spormann A.M."/>
            <person name="Op Den Camp H."/>
            <person name="Overmann J."/>
            <person name="Amann R."/>
            <person name="Jetten M.S.M."/>
            <person name="Mascher T."/>
            <person name="Medema M.H."/>
            <person name="Devos D.P."/>
            <person name="Kaster A.-K."/>
            <person name="Ovreas L."/>
            <person name="Rohde M."/>
            <person name="Galperin M.Y."/>
            <person name="Jogler C."/>
        </authorList>
    </citation>
    <scope>NUCLEOTIDE SEQUENCE [LARGE SCALE GENOMIC DNA]</scope>
    <source>
        <strain evidence="12 13">KOR34</strain>
    </source>
</reference>
<dbReference type="PANTHER" id="PTHR37839">
    <property type="entry name" value="NA(+)-TRANSLOCATING NADH-QUINONE REDUCTASE SUBUNIT A"/>
    <property type="match status" value="1"/>
</dbReference>
<dbReference type="RefSeq" id="WP_146563226.1">
    <property type="nucleotide sequence ID" value="NZ_SIHJ01000001.1"/>
</dbReference>
<keyword evidence="3 8" id="KW-0520">NAD</keyword>
<dbReference type="HAMAP" id="MF_00425">
    <property type="entry name" value="NqrA"/>
    <property type="match status" value="1"/>
</dbReference>
<sequence length="458" mass="49444">MTRRFEISKGLNIPLNGEPRQTIEQSPPVRHYALLGDDYIGMKPTMEVAEGDEVRKGQLLFTDKKNEGVRFTAPVAGKVVAVNRGAKRRFESLVIEQAGDLEFVFNSYPDANLAQLPREQVVDNLVSSGLWTALRTRPYSKVPAIDSAPAAIFVTAIDTNPLAIDPSVVLADLQADFIAGLEALSVLTTGPTYLCKADGVSLPGEDLACVEAVEFSGPHPAGLVGTHIHFLMPAHMDRTVWHIGYQDVAAVGRLMRTGVLMTDRVVSIAGPATNDPRLVRTTLGANLTELTDGELRLDAGQKARIVSGSVLAGRTAESPVDFLGRYHTQVSVLVEGSEREFIGWMLPGFDKFSFSRAYAGSWLAKFMPPDRGFALTTSTGGSHRAIVPTGAYESVVPLDIVPTPLLKALAVDDTETAFALGALELDEEDLALCTFVCTSKNNYGTLLRDCLTTIEREG</sequence>
<feature type="domain" description="NqrA second alpha/beta" evidence="11">
    <location>
        <begin position="117"/>
        <end position="259"/>
    </location>
</feature>
<dbReference type="Proteomes" id="UP000316714">
    <property type="component" value="Unassembled WGS sequence"/>
</dbReference>
<keyword evidence="2 8" id="KW-1278">Translocase</keyword>
<dbReference type="PANTHER" id="PTHR37839:SF1">
    <property type="entry name" value="NA(+)-TRANSLOCATING NADH-QUINONE REDUCTASE SUBUNIT A"/>
    <property type="match status" value="1"/>
</dbReference>
<evidence type="ECO:0000256" key="6">
    <source>
        <dbReference type="ARBA" id="ARBA00023075"/>
    </source>
</evidence>
<evidence type="ECO:0000256" key="1">
    <source>
        <dbReference type="ARBA" id="ARBA00022448"/>
    </source>
</evidence>
<accession>A0A5C5VEE2</accession>
<evidence type="ECO:0000256" key="4">
    <source>
        <dbReference type="ARBA" id="ARBA00023053"/>
    </source>
</evidence>
<dbReference type="OrthoDB" id="9774536at2"/>
<dbReference type="Pfam" id="PF24836">
    <property type="entry name" value="NQRA_2nd"/>
    <property type="match status" value="1"/>
</dbReference>
<dbReference type="InterPro" id="IPR056147">
    <property type="entry name" value="NQRA_N"/>
</dbReference>
<dbReference type="AlphaFoldDB" id="A0A5C5VEE2"/>
<dbReference type="InterPro" id="IPR056148">
    <property type="entry name" value="NQRA_2nd"/>
</dbReference>
<dbReference type="NCBIfam" id="TIGR01936">
    <property type="entry name" value="nqrA"/>
    <property type="match status" value="1"/>
</dbReference>
<evidence type="ECO:0000256" key="8">
    <source>
        <dbReference type="HAMAP-Rule" id="MF_00425"/>
    </source>
</evidence>
<dbReference type="InterPro" id="IPR008703">
    <property type="entry name" value="NqrA"/>
</dbReference>
<name>A0A5C5VEE2_9BACT</name>
<keyword evidence="5 8" id="KW-0406">Ion transport</keyword>
<comment type="caution">
    <text evidence="12">The sequence shown here is derived from an EMBL/GenBank/DDBJ whole genome shotgun (WGS) entry which is preliminary data.</text>
</comment>
<comment type="subunit">
    <text evidence="8">Composed of six subunits; NqrA, NqrB, NqrC, NqrD, NqrE and NqrF.</text>
</comment>
<dbReference type="EMBL" id="SIHJ01000001">
    <property type="protein sequence ID" value="TWT36373.1"/>
    <property type="molecule type" value="Genomic_DNA"/>
</dbReference>
<feature type="domain" description="NqrA N-terminal barrel-sandwich hybrid" evidence="9">
    <location>
        <begin position="6"/>
        <end position="97"/>
    </location>
</feature>
<evidence type="ECO:0000256" key="7">
    <source>
        <dbReference type="ARBA" id="ARBA00023201"/>
    </source>
</evidence>
<gene>
    <name evidence="8 12" type="primary">nqrA</name>
    <name evidence="12" type="ORF">KOR34_12780</name>
</gene>
<feature type="domain" description="Na(+)-translocating NADH-quinone reductase subunit A C-terminal" evidence="10">
    <location>
        <begin position="265"/>
        <end position="317"/>
    </location>
</feature>
<dbReference type="NCBIfam" id="NF003759">
    <property type="entry name" value="PRK05352.1-2"/>
    <property type="match status" value="1"/>
</dbReference>
<keyword evidence="7 8" id="KW-0739">Sodium transport</keyword>
<organism evidence="12 13">
    <name type="scientific">Posidoniimonas corsicana</name>
    <dbReference type="NCBI Taxonomy" id="1938618"/>
    <lineage>
        <taxon>Bacteria</taxon>
        <taxon>Pseudomonadati</taxon>
        <taxon>Planctomycetota</taxon>
        <taxon>Planctomycetia</taxon>
        <taxon>Pirellulales</taxon>
        <taxon>Lacipirellulaceae</taxon>
        <taxon>Posidoniimonas</taxon>
    </lineage>
</organism>
<comment type="catalytic activity">
    <reaction evidence="8">
        <text>a ubiquinone + n Na(+)(in) + NADH + H(+) = a ubiquinol + n Na(+)(out) + NAD(+)</text>
        <dbReference type="Rhea" id="RHEA:47748"/>
        <dbReference type="Rhea" id="RHEA-COMP:9565"/>
        <dbReference type="Rhea" id="RHEA-COMP:9566"/>
        <dbReference type="ChEBI" id="CHEBI:15378"/>
        <dbReference type="ChEBI" id="CHEBI:16389"/>
        <dbReference type="ChEBI" id="CHEBI:17976"/>
        <dbReference type="ChEBI" id="CHEBI:29101"/>
        <dbReference type="ChEBI" id="CHEBI:57540"/>
        <dbReference type="ChEBI" id="CHEBI:57945"/>
        <dbReference type="EC" id="7.2.1.1"/>
    </reaction>
</comment>
<dbReference type="InterPro" id="IPR022615">
    <property type="entry name" value="NqrA_C_domain"/>
</dbReference>
<dbReference type="Pfam" id="PF11973">
    <property type="entry name" value="NQRA_SLBB"/>
    <property type="match status" value="1"/>
</dbReference>
<evidence type="ECO:0000313" key="12">
    <source>
        <dbReference type="EMBL" id="TWT36373.1"/>
    </source>
</evidence>
<proteinExistence type="inferred from homology"/>
<keyword evidence="4 8" id="KW-0915">Sodium</keyword>
<evidence type="ECO:0000256" key="5">
    <source>
        <dbReference type="ARBA" id="ARBA00023065"/>
    </source>
</evidence>
<evidence type="ECO:0000259" key="10">
    <source>
        <dbReference type="Pfam" id="PF11973"/>
    </source>
</evidence>
<evidence type="ECO:0000256" key="2">
    <source>
        <dbReference type="ARBA" id="ARBA00022967"/>
    </source>
</evidence>
<keyword evidence="12" id="KW-0560">Oxidoreductase</keyword>
<dbReference type="Pfam" id="PF05896">
    <property type="entry name" value="NQRA_N"/>
    <property type="match status" value="1"/>
</dbReference>
<dbReference type="GO" id="GO:0016655">
    <property type="term" value="F:oxidoreductase activity, acting on NAD(P)H, quinone or similar compound as acceptor"/>
    <property type="evidence" value="ECO:0007669"/>
    <property type="project" value="UniProtKB-UniRule"/>
</dbReference>
<comment type="function">
    <text evidence="8">NQR complex catalyzes the reduction of ubiquinone-1 to ubiquinol by two successive reactions, coupled with the transport of Na(+) ions from the cytoplasm to the periplasm. NqrA to NqrE are probably involved in the second step, the conversion of ubisemiquinone to ubiquinol.</text>
</comment>
<keyword evidence="1 8" id="KW-0813">Transport</keyword>
<protein>
    <recommendedName>
        <fullName evidence="8">Na(+)-translocating NADH-quinone reductase subunit A</fullName>
        <shortName evidence="8">Na(+)-NQR subunit A</shortName>
        <shortName evidence="8">Na(+)-translocating NQR subunit A</shortName>
        <ecNumber evidence="8">7.2.1.1</ecNumber>
    </recommendedName>
    <alternativeName>
        <fullName evidence="8">NQR complex subunit A</fullName>
    </alternativeName>
    <alternativeName>
        <fullName evidence="8">NQR-1 subunit A</fullName>
    </alternativeName>
</protein>